<dbReference type="Proteomes" id="UP001166286">
    <property type="component" value="Unassembled WGS sequence"/>
</dbReference>
<dbReference type="EMBL" id="JAFEKC020000013">
    <property type="protein sequence ID" value="KAK0511347.1"/>
    <property type="molecule type" value="Genomic_DNA"/>
</dbReference>
<organism evidence="2 3">
    <name type="scientific">Cladonia borealis</name>
    <dbReference type="NCBI Taxonomy" id="184061"/>
    <lineage>
        <taxon>Eukaryota</taxon>
        <taxon>Fungi</taxon>
        <taxon>Dikarya</taxon>
        <taxon>Ascomycota</taxon>
        <taxon>Pezizomycotina</taxon>
        <taxon>Lecanoromycetes</taxon>
        <taxon>OSLEUM clade</taxon>
        <taxon>Lecanoromycetidae</taxon>
        <taxon>Lecanorales</taxon>
        <taxon>Lecanorineae</taxon>
        <taxon>Cladoniaceae</taxon>
        <taxon>Cladonia</taxon>
    </lineage>
</organism>
<proteinExistence type="predicted"/>
<feature type="compositionally biased region" description="Low complexity" evidence="1">
    <location>
        <begin position="9"/>
        <end position="34"/>
    </location>
</feature>
<reference evidence="2" key="1">
    <citation type="submission" date="2023-03" db="EMBL/GenBank/DDBJ databases">
        <title>Complete genome of Cladonia borealis.</title>
        <authorList>
            <person name="Park H."/>
        </authorList>
    </citation>
    <scope>NUCLEOTIDE SEQUENCE</scope>
    <source>
        <strain evidence="2">ANT050790</strain>
    </source>
</reference>
<gene>
    <name evidence="2" type="ORF">JMJ35_005920</name>
</gene>
<feature type="compositionally biased region" description="Basic and acidic residues" evidence="1">
    <location>
        <begin position="455"/>
        <end position="506"/>
    </location>
</feature>
<dbReference type="AlphaFoldDB" id="A0AA39V0U6"/>
<feature type="region of interest" description="Disordered" evidence="1">
    <location>
        <begin position="1"/>
        <end position="34"/>
    </location>
</feature>
<name>A0AA39V0U6_9LECA</name>
<protein>
    <submittedName>
        <fullName evidence="2">Uncharacterized protein</fullName>
    </submittedName>
</protein>
<feature type="region of interest" description="Disordered" evidence="1">
    <location>
        <begin position="441"/>
        <end position="506"/>
    </location>
</feature>
<comment type="caution">
    <text evidence="2">The sequence shown here is derived from an EMBL/GenBank/DDBJ whole genome shotgun (WGS) entry which is preliminary data.</text>
</comment>
<evidence type="ECO:0000256" key="1">
    <source>
        <dbReference type="SAM" id="MobiDB-lite"/>
    </source>
</evidence>
<keyword evidence="3" id="KW-1185">Reference proteome</keyword>
<sequence>MQATSGLPSASWQPSASGQAPASQAAQAQAALQDQLNQSQSLNLALRQPRIVPNHPKNHIPPAPTPKAPTPIELFSPDAHPTDPFRTQHQRGMMDAFIAHQRWGLRGYILEEARRRWASIGKGSTSCSWYAIIEDEEVENTYYTFNLLMQLPDCIIKSLIQNTLAFDYANDREVKAFVNRRMKTSVAYAGIYVNIPTRSLSPGGLALSGVPGKGEFLSSEEAERLIQRVERYIANKPADHTENSKVDYYFRPLKSASELGKRRFSGEPPNPRWEEWLKEFRSIYCNNVPASERSTRFQRCPMEVGWSQNISKRLKDHRNNDGTTAIFGVVNAMTRQPTTQEGFGFPEVWQLALFPVWERDPKLARVAEVVGSILCSSYWCYGGLNIMEAGYSNITTSTPDFKDILWEESIREACKRFGSYGLVDEDVQFWLDGHRMVEAERELPQSKADATSAKAENKEAVAKRTDLGSRLKRKSDEREDLDRQIKSQHRQIDYQQGRKDEGQYQSEDSLRVWDELHTTKSQREKDLAPLFDFDTDMEDRPRIDKSTLAEPTKSYLARLEANIQAEKEKWLKDQ</sequence>
<accession>A0AA39V0U6</accession>
<evidence type="ECO:0000313" key="3">
    <source>
        <dbReference type="Proteomes" id="UP001166286"/>
    </source>
</evidence>
<evidence type="ECO:0000313" key="2">
    <source>
        <dbReference type="EMBL" id="KAK0511347.1"/>
    </source>
</evidence>